<name>A0A3G7TZ71_9PSED</name>
<dbReference type="SUPFAM" id="SSF48498">
    <property type="entry name" value="Tetracyclin repressor-like, C-terminal domain"/>
    <property type="match status" value="1"/>
</dbReference>
<evidence type="ECO:0000259" key="5">
    <source>
        <dbReference type="PROSITE" id="PS50977"/>
    </source>
</evidence>
<keyword evidence="3" id="KW-0804">Transcription</keyword>
<dbReference type="PANTHER" id="PTHR30055:SF146">
    <property type="entry name" value="HTH-TYPE TRANSCRIPTIONAL DUAL REGULATOR CECR"/>
    <property type="match status" value="1"/>
</dbReference>
<dbReference type="Proteomes" id="UP000268048">
    <property type="component" value="Chromosome"/>
</dbReference>
<sequence length="215" mass="23639">MSNVSPSLFDEALSSERSTSKQDAILAAASRAFIQYGFEGTSMDLIAKAAGVARQTLYNRFPDGKEALFGAVAERMWRAFPVMDIANDEAALADPEAGLRTIGRGVAAFWAPPLAVAFLRMVIADGPRFPELTRRFFEVGKTPAVSAVRNYIAELSRRGKLSIEDPELASQQFLGMIDETVLWVRIMGDPRELSAAKTDKVVDQAVAIFLQFYRL</sequence>
<dbReference type="InterPro" id="IPR009057">
    <property type="entry name" value="Homeodomain-like_sf"/>
</dbReference>
<proteinExistence type="predicted"/>
<dbReference type="GO" id="GO:0003700">
    <property type="term" value="F:DNA-binding transcription factor activity"/>
    <property type="evidence" value="ECO:0007669"/>
    <property type="project" value="TreeGrafter"/>
</dbReference>
<dbReference type="EMBL" id="CP027753">
    <property type="protein sequence ID" value="AZE52171.1"/>
    <property type="molecule type" value="Genomic_DNA"/>
</dbReference>
<evidence type="ECO:0000313" key="6">
    <source>
        <dbReference type="EMBL" id="AZE52171.1"/>
    </source>
</evidence>
<dbReference type="PRINTS" id="PR00455">
    <property type="entry name" value="HTHTETR"/>
</dbReference>
<reference evidence="6 7" key="1">
    <citation type="submission" date="2018-03" db="EMBL/GenBank/DDBJ databases">
        <title>Diversity of phytobeneficial traits revealed by whole-genome analysis of worldwide-isolated phenazine-producing Pseudomonas spp.</title>
        <authorList>
            <person name="Biessy A."/>
            <person name="Novinscak A."/>
            <person name="Blom J."/>
            <person name="Leger G."/>
            <person name="Thomashow L.S."/>
            <person name="Cazorla F.M."/>
            <person name="Josic D."/>
            <person name="Filion M."/>
        </authorList>
    </citation>
    <scope>NUCLEOTIDE SEQUENCE [LARGE SCALE GENOMIC DNA]</scope>
    <source>
        <strain evidence="6 7">B25</strain>
    </source>
</reference>
<evidence type="ECO:0000313" key="7">
    <source>
        <dbReference type="Proteomes" id="UP000268048"/>
    </source>
</evidence>
<dbReference type="PANTHER" id="PTHR30055">
    <property type="entry name" value="HTH-TYPE TRANSCRIPTIONAL REGULATOR RUTR"/>
    <property type="match status" value="1"/>
</dbReference>
<dbReference type="PROSITE" id="PS50977">
    <property type="entry name" value="HTH_TETR_2"/>
    <property type="match status" value="1"/>
</dbReference>
<evidence type="ECO:0000256" key="4">
    <source>
        <dbReference type="PROSITE-ProRule" id="PRU00335"/>
    </source>
</evidence>
<evidence type="ECO:0000256" key="1">
    <source>
        <dbReference type="ARBA" id="ARBA00023015"/>
    </source>
</evidence>
<dbReference type="FunFam" id="1.10.10.60:FF:000141">
    <property type="entry name" value="TetR family transcriptional regulator"/>
    <property type="match status" value="1"/>
</dbReference>
<dbReference type="InterPro" id="IPR001647">
    <property type="entry name" value="HTH_TetR"/>
</dbReference>
<keyword evidence="2 4" id="KW-0238">DNA-binding</keyword>
<dbReference type="InterPro" id="IPR036271">
    <property type="entry name" value="Tet_transcr_reg_TetR-rel_C_sf"/>
</dbReference>
<feature type="DNA-binding region" description="H-T-H motif" evidence="4">
    <location>
        <begin position="42"/>
        <end position="61"/>
    </location>
</feature>
<protein>
    <submittedName>
        <fullName evidence="6">Transcriptional regulator, AcrR family</fullName>
    </submittedName>
</protein>
<dbReference type="RefSeq" id="WP_124322966.1">
    <property type="nucleotide sequence ID" value="NZ_CP027753.1"/>
</dbReference>
<organism evidence="6 7">
    <name type="scientific">Pseudomonas chlororaphis</name>
    <dbReference type="NCBI Taxonomy" id="587753"/>
    <lineage>
        <taxon>Bacteria</taxon>
        <taxon>Pseudomonadati</taxon>
        <taxon>Pseudomonadota</taxon>
        <taxon>Gammaproteobacteria</taxon>
        <taxon>Pseudomonadales</taxon>
        <taxon>Pseudomonadaceae</taxon>
        <taxon>Pseudomonas</taxon>
    </lineage>
</organism>
<dbReference type="Pfam" id="PF00440">
    <property type="entry name" value="TetR_N"/>
    <property type="match status" value="1"/>
</dbReference>
<evidence type="ECO:0000256" key="3">
    <source>
        <dbReference type="ARBA" id="ARBA00023163"/>
    </source>
</evidence>
<dbReference type="Gene3D" id="1.10.10.60">
    <property type="entry name" value="Homeodomain-like"/>
    <property type="match status" value="1"/>
</dbReference>
<dbReference type="Pfam" id="PF14246">
    <property type="entry name" value="TetR_C_7"/>
    <property type="match status" value="1"/>
</dbReference>
<dbReference type="InterPro" id="IPR039536">
    <property type="entry name" value="TetR_C_Proteobacteria"/>
</dbReference>
<feature type="domain" description="HTH tetR-type" evidence="5">
    <location>
        <begin position="19"/>
        <end position="79"/>
    </location>
</feature>
<dbReference type="InterPro" id="IPR050109">
    <property type="entry name" value="HTH-type_TetR-like_transc_reg"/>
</dbReference>
<dbReference type="SUPFAM" id="SSF46689">
    <property type="entry name" value="Homeodomain-like"/>
    <property type="match status" value="1"/>
</dbReference>
<accession>A0A3G7TZ71</accession>
<evidence type="ECO:0000256" key="2">
    <source>
        <dbReference type="ARBA" id="ARBA00023125"/>
    </source>
</evidence>
<keyword evidence="1" id="KW-0805">Transcription regulation</keyword>
<dbReference type="GO" id="GO:0000976">
    <property type="term" value="F:transcription cis-regulatory region binding"/>
    <property type="evidence" value="ECO:0007669"/>
    <property type="project" value="TreeGrafter"/>
</dbReference>
<dbReference type="AlphaFoldDB" id="A0A3G7TZ71"/>
<dbReference type="Gene3D" id="1.10.357.10">
    <property type="entry name" value="Tetracycline Repressor, domain 2"/>
    <property type="match status" value="1"/>
</dbReference>
<gene>
    <name evidence="6" type="ORF">C4K04_6543</name>
</gene>